<feature type="region of interest" description="Disordered" evidence="1">
    <location>
        <begin position="622"/>
        <end position="650"/>
    </location>
</feature>
<dbReference type="SMART" id="SM00220">
    <property type="entry name" value="S_TKc"/>
    <property type="match status" value="1"/>
</dbReference>
<feature type="region of interest" description="Disordered" evidence="1">
    <location>
        <begin position="794"/>
        <end position="933"/>
    </location>
</feature>
<feature type="domain" description="Protein kinase" evidence="2">
    <location>
        <begin position="22"/>
        <end position="335"/>
    </location>
</feature>
<dbReference type="OrthoDB" id="79687at2759"/>
<dbReference type="Gene3D" id="3.30.200.20">
    <property type="entry name" value="Phosphorylase Kinase, domain 1"/>
    <property type="match status" value="1"/>
</dbReference>
<dbReference type="InterPro" id="IPR051177">
    <property type="entry name" value="CIK-Related_Protein"/>
</dbReference>
<dbReference type="Pfam" id="PF00069">
    <property type="entry name" value="Pkinase"/>
    <property type="match status" value="1"/>
</dbReference>
<dbReference type="InterPro" id="IPR011009">
    <property type="entry name" value="Kinase-like_dom_sf"/>
</dbReference>
<sequence length="983" mass="106195">MQSYISSLSRFVPSSSAIWREYEAGSDLGGSGLWTIQTGKKRSSGQPVAIFTFDKKYFDHGIRRHLISKHDQDRIVDTLKKEVSQLTRLRHPSILQVVEPLEETRTTLCFVTEPITGCLADMIAKEVEYGQRVQAWNTGTAEDADEFELDALEIQKGLLQVAKALQFCHQDAKLVHGNLTPNAIFVNAKGDWKLGGLGFSTFLKYQNGTLFPTSIRFEFDHQLPAHCQQALDYLAPEFVLDNLCNVSNDLFALGCFAVAVHGDRQMTDGDAPERLGQSVLHCRNDVDAYRRALTRLPQADLSFLPGALQPVVRHLLMRDPDSRLSLDAFQTSTYFDNVLMSTIKYLETLVEKSHENKVQFLQGLLRILPQYPDRILKRKILAGLLEELKDHPLLPYTLPNVFYIVGKLTSREFMERVFPDLKQILTVRDPPQSLLVLLESIDLLRDKTLEKPFRDDVMPVVHTALESGNPILVDKALQVIPQLSEVLDYTLVKTSLFPKVQTVYAKATILSVKINALKCFHAMLKTLDKFTMTEKLVPMLKRTKTREPGVLLAIMVVYEEMGLRHLEKEAVATDVIPELWRLCMEPQLSPAQFQRFTKVITDLSRQVEQQQLKHLQDLARLHPDNQSGTTEADGESPPPVGGPSGDATGGRAFEYLIRSGRPAQSSGIDDDNPFKNMAGLASPLTPKLTGASAPATGTVGTLNSGGGYGSPADPMASIPVWGASSSGASNLPAAGTSNLHARTATTGSTPIEADNWQVNWETVKPSSLGTAAGGSNSQGSLKSKFQQYKQATTVAASTPSGSSSPGLGFGTTGPATAAAVSARAATSNPRPAPFPAPTSSSTGSFGGRPAATTTHGLSSFALPKPPRSSPRGSISSGSGNQASPRLASPSLTSSIPTPWATSATGNGVNTATTPTSGGFGTGITAAPVLNQRPPPPANHYTFATPSLVPLVPSSSNPATSRPTLAPTAKPNPENLKMFDPFSS</sequence>
<organism evidence="3 4">
    <name type="scientific">Tieghemiomyces parasiticus</name>
    <dbReference type="NCBI Taxonomy" id="78921"/>
    <lineage>
        <taxon>Eukaryota</taxon>
        <taxon>Fungi</taxon>
        <taxon>Fungi incertae sedis</taxon>
        <taxon>Zoopagomycota</taxon>
        <taxon>Kickxellomycotina</taxon>
        <taxon>Dimargaritomycetes</taxon>
        <taxon>Dimargaritales</taxon>
        <taxon>Dimargaritaceae</taxon>
        <taxon>Tieghemiomyces</taxon>
    </lineage>
</organism>
<reference evidence="3" key="1">
    <citation type="submission" date="2022-07" db="EMBL/GenBank/DDBJ databases">
        <title>Phylogenomic reconstructions and comparative analyses of Kickxellomycotina fungi.</title>
        <authorList>
            <person name="Reynolds N.K."/>
            <person name="Stajich J.E."/>
            <person name="Barry K."/>
            <person name="Grigoriev I.V."/>
            <person name="Crous P."/>
            <person name="Smith M.E."/>
        </authorList>
    </citation>
    <scope>NUCLEOTIDE SEQUENCE</scope>
    <source>
        <strain evidence="3">RSA 861</strain>
    </source>
</reference>
<evidence type="ECO:0000259" key="2">
    <source>
        <dbReference type="PROSITE" id="PS50011"/>
    </source>
</evidence>
<evidence type="ECO:0000256" key="1">
    <source>
        <dbReference type="SAM" id="MobiDB-lite"/>
    </source>
</evidence>
<name>A0A9W8DNG3_9FUNG</name>
<dbReference type="GO" id="GO:0004672">
    <property type="term" value="F:protein kinase activity"/>
    <property type="evidence" value="ECO:0007669"/>
    <property type="project" value="InterPro"/>
</dbReference>
<evidence type="ECO:0000313" key="3">
    <source>
        <dbReference type="EMBL" id="KAJ1911561.1"/>
    </source>
</evidence>
<feature type="region of interest" description="Disordered" evidence="1">
    <location>
        <begin position="662"/>
        <end position="681"/>
    </location>
</feature>
<dbReference type="AlphaFoldDB" id="A0A9W8DNG3"/>
<keyword evidence="3" id="KW-0808">Transferase</keyword>
<dbReference type="Gene3D" id="1.10.510.10">
    <property type="entry name" value="Transferase(Phosphotransferase) domain 1"/>
    <property type="match status" value="1"/>
</dbReference>
<keyword evidence="3" id="KW-0418">Kinase</keyword>
<comment type="caution">
    <text evidence="3">The sequence shown here is derived from an EMBL/GenBank/DDBJ whole genome shotgun (WGS) entry which is preliminary data.</text>
</comment>
<dbReference type="Proteomes" id="UP001150569">
    <property type="component" value="Unassembled WGS sequence"/>
</dbReference>
<dbReference type="PROSITE" id="PS50011">
    <property type="entry name" value="PROTEIN_KINASE_DOM"/>
    <property type="match status" value="1"/>
</dbReference>
<protein>
    <submittedName>
        <fullName evidence="3">Protein kinase domain-containing protein ppk32</fullName>
    </submittedName>
</protein>
<dbReference type="CDD" id="cd14011">
    <property type="entry name" value="PK_SCY1_like"/>
    <property type="match status" value="1"/>
</dbReference>
<dbReference type="GO" id="GO:0005524">
    <property type="term" value="F:ATP binding"/>
    <property type="evidence" value="ECO:0007669"/>
    <property type="project" value="InterPro"/>
</dbReference>
<dbReference type="SUPFAM" id="SSF56112">
    <property type="entry name" value="Protein kinase-like (PK-like)"/>
    <property type="match status" value="1"/>
</dbReference>
<dbReference type="EMBL" id="JANBPT010000918">
    <property type="protein sequence ID" value="KAJ1911561.1"/>
    <property type="molecule type" value="Genomic_DNA"/>
</dbReference>
<evidence type="ECO:0000313" key="4">
    <source>
        <dbReference type="Proteomes" id="UP001150569"/>
    </source>
</evidence>
<dbReference type="PANTHER" id="PTHR12984">
    <property type="entry name" value="SCY1-RELATED S/T PROTEIN KINASE-LIKE"/>
    <property type="match status" value="1"/>
</dbReference>
<accession>A0A9W8DNG3</accession>
<dbReference type="InterPro" id="IPR011989">
    <property type="entry name" value="ARM-like"/>
</dbReference>
<feature type="region of interest" description="Disordered" evidence="1">
    <location>
        <begin position="951"/>
        <end position="983"/>
    </location>
</feature>
<dbReference type="InterPro" id="IPR016024">
    <property type="entry name" value="ARM-type_fold"/>
</dbReference>
<feature type="compositionally biased region" description="Low complexity" evidence="1">
    <location>
        <begin position="837"/>
        <end position="849"/>
    </location>
</feature>
<dbReference type="PANTHER" id="PTHR12984:SF6">
    <property type="entry name" value="SCY1-LIKE PROTEIN 2"/>
    <property type="match status" value="1"/>
</dbReference>
<dbReference type="SUPFAM" id="SSF48371">
    <property type="entry name" value="ARM repeat"/>
    <property type="match status" value="1"/>
</dbReference>
<feature type="compositionally biased region" description="Low complexity" evidence="1">
    <location>
        <begin position="794"/>
        <end position="826"/>
    </location>
</feature>
<feature type="compositionally biased region" description="Low complexity" evidence="1">
    <location>
        <begin position="869"/>
        <end position="879"/>
    </location>
</feature>
<feature type="compositionally biased region" description="Polar residues" evidence="1">
    <location>
        <begin position="889"/>
        <end position="916"/>
    </location>
</feature>
<dbReference type="Gene3D" id="1.25.10.10">
    <property type="entry name" value="Leucine-rich Repeat Variant"/>
    <property type="match status" value="1"/>
</dbReference>
<dbReference type="InterPro" id="IPR000719">
    <property type="entry name" value="Prot_kinase_dom"/>
</dbReference>
<proteinExistence type="predicted"/>
<gene>
    <name evidence="3" type="primary">ppk32_2</name>
    <name evidence="3" type="ORF">IWQ60_010079</name>
</gene>
<keyword evidence="4" id="KW-1185">Reference proteome</keyword>